<dbReference type="InterPro" id="IPR022002">
    <property type="entry name" value="ChsH2_Znr"/>
</dbReference>
<accession>A0AAW5STY2</accession>
<name>A0AAW5STY2_9MYCO</name>
<feature type="domain" description="ChsH2 rubredoxin-like zinc ribbon" evidence="2">
    <location>
        <begin position="20"/>
        <end position="52"/>
    </location>
</feature>
<dbReference type="SUPFAM" id="SSF50249">
    <property type="entry name" value="Nucleic acid-binding proteins"/>
    <property type="match status" value="1"/>
</dbReference>
<reference evidence="3" key="1">
    <citation type="submission" date="2020-07" db="EMBL/GenBank/DDBJ databases">
        <authorList>
            <person name="Pettersson B.M.F."/>
            <person name="Behra P.R.K."/>
            <person name="Ramesh M."/>
            <person name="Das S."/>
            <person name="Dasgupta S."/>
            <person name="Kirsebom L.A."/>
        </authorList>
    </citation>
    <scope>NUCLEOTIDE SEQUENCE</scope>
    <source>
        <strain evidence="3">DSM 44242</strain>
    </source>
</reference>
<evidence type="ECO:0000313" key="3">
    <source>
        <dbReference type="EMBL" id="MCV7386459.1"/>
    </source>
</evidence>
<dbReference type="AlphaFoldDB" id="A0AAW5STY2"/>
<dbReference type="InterPro" id="IPR002878">
    <property type="entry name" value="ChsH2_C"/>
</dbReference>
<evidence type="ECO:0000313" key="4">
    <source>
        <dbReference type="Proteomes" id="UP001141659"/>
    </source>
</evidence>
<evidence type="ECO:0000259" key="1">
    <source>
        <dbReference type="Pfam" id="PF01796"/>
    </source>
</evidence>
<dbReference type="InterPro" id="IPR052513">
    <property type="entry name" value="Thioester_dehydratase-like"/>
</dbReference>
<comment type="caution">
    <text evidence="3">The sequence shown here is derived from an EMBL/GenBank/DDBJ whole genome shotgun (WGS) entry which is preliminary data.</text>
</comment>
<dbReference type="EMBL" id="JACKVC010000006">
    <property type="protein sequence ID" value="MCV7386459.1"/>
    <property type="molecule type" value="Genomic_DNA"/>
</dbReference>
<dbReference type="RefSeq" id="WP_051577029.1">
    <property type="nucleotide sequence ID" value="NZ_JACKVC010000006.1"/>
</dbReference>
<dbReference type="Pfam" id="PF01796">
    <property type="entry name" value="OB_ChsH2_C"/>
    <property type="match status" value="1"/>
</dbReference>
<dbReference type="Proteomes" id="UP001141659">
    <property type="component" value="Unassembled WGS sequence"/>
</dbReference>
<dbReference type="InterPro" id="IPR012340">
    <property type="entry name" value="NA-bd_OB-fold"/>
</dbReference>
<dbReference type="PANTHER" id="PTHR34075:SF5">
    <property type="entry name" value="BLR3430 PROTEIN"/>
    <property type="match status" value="1"/>
</dbReference>
<dbReference type="Pfam" id="PF12172">
    <property type="entry name" value="zf-ChsH2"/>
    <property type="match status" value="1"/>
</dbReference>
<proteinExistence type="predicted"/>
<feature type="domain" description="ChsH2 C-terminal OB-fold" evidence="1">
    <location>
        <begin position="57"/>
        <end position="124"/>
    </location>
</feature>
<sequence>MRAISDLLPDVDWKPMREFWTACAHHELRFPQCVRCGRFQWYPRDFCGGCMGEEFCWAAIEPIGYVYSFTVVRRAFLPGSRDRVPFTVLQVQFDEAPGVTLLTNLAEENQASRVRVGAKVRVAFTEVGDPGRDVAVTMPYVRIIE</sequence>
<evidence type="ECO:0000259" key="2">
    <source>
        <dbReference type="Pfam" id="PF12172"/>
    </source>
</evidence>
<reference evidence="3" key="2">
    <citation type="journal article" date="2022" name="BMC Genomics">
        <title>Comparative genome analysis of mycobacteria focusing on tRNA and non-coding RNA.</title>
        <authorList>
            <person name="Behra P.R.K."/>
            <person name="Pettersson B.M.F."/>
            <person name="Ramesh M."/>
            <person name="Das S."/>
            <person name="Dasgupta S."/>
            <person name="Kirsebom L.A."/>
        </authorList>
    </citation>
    <scope>NUCLEOTIDE SEQUENCE</scope>
    <source>
        <strain evidence="3">DSM 44242</strain>
    </source>
</reference>
<gene>
    <name evidence="3" type="ORF">H5P34_00160</name>
</gene>
<dbReference type="PANTHER" id="PTHR34075">
    <property type="entry name" value="BLR3430 PROTEIN"/>
    <property type="match status" value="1"/>
</dbReference>
<organism evidence="3 4">
    <name type="scientific">Mycolicibacterium porcinum</name>
    <dbReference type="NCBI Taxonomy" id="39693"/>
    <lineage>
        <taxon>Bacteria</taxon>
        <taxon>Bacillati</taxon>
        <taxon>Actinomycetota</taxon>
        <taxon>Actinomycetes</taxon>
        <taxon>Mycobacteriales</taxon>
        <taxon>Mycobacteriaceae</taxon>
        <taxon>Mycolicibacterium</taxon>
    </lineage>
</organism>
<protein>
    <submittedName>
        <fullName evidence="3">OB-fold domain-containing protein</fullName>
    </submittedName>
</protein>